<protein>
    <recommendedName>
        <fullName evidence="3">MBL fold metallo-hydrolase</fullName>
    </recommendedName>
</protein>
<reference evidence="2" key="1">
    <citation type="submission" date="2016-11" db="EMBL/GenBank/DDBJ databases">
        <authorList>
            <person name="Shukria A."/>
            <person name="Stevens D.C."/>
        </authorList>
    </citation>
    <scope>NUCLEOTIDE SEQUENCE [LARGE SCALE GENOMIC DNA]</scope>
    <source>
        <strain evidence="2">Cbfe23</strain>
    </source>
</reference>
<proteinExistence type="predicted"/>
<evidence type="ECO:0000313" key="2">
    <source>
        <dbReference type="Proteomes" id="UP000182229"/>
    </source>
</evidence>
<evidence type="ECO:0008006" key="3">
    <source>
        <dbReference type="Google" id="ProtNLM"/>
    </source>
</evidence>
<sequence length="79" mass="8598">MEGLEPSLLMPSHGPVGGMEFIPPYRTFLTTIRDRTTAAKKAGRTVDEATADITAELSGRYPDPMRLGWAVKAAHAELQ</sequence>
<comment type="caution">
    <text evidence="1">The sequence shown here is derived from an EMBL/GenBank/DDBJ whole genome shotgun (WGS) entry which is preliminary data.</text>
</comment>
<keyword evidence="2" id="KW-1185">Reference proteome</keyword>
<dbReference type="Proteomes" id="UP000182229">
    <property type="component" value="Unassembled WGS sequence"/>
</dbReference>
<gene>
    <name evidence="1" type="ORF">BON30_35620</name>
</gene>
<reference evidence="1 2" key="2">
    <citation type="submission" date="2016-12" db="EMBL/GenBank/DDBJ databases">
        <title>Draft Genome Sequence of Cystobacter ferrugineus Strain Cbfe23.</title>
        <authorList>
            <person name="Akbar S."/>
            <person name="Dowd S.E."/>
            <person name="Stevens D.C."/>
        </authorList>
    </citation>
    <scope>NUCLEOTIDE SEQUENCE [LARGE SCALE GENOMIC DNA]</scope>
    <source>
        <strain evidence="1 2">Cbfe23</strain>
    </source>
</reference>
<evidence type="ECO:0000313" key="1">
    <source>
        <dbReference type="EMBL" id="OJH35943.1"/>
    </source>
</evidence>
<dbReference type="InterPro" id="IPR036866">
    <property type="entry name" value="RibonucZ/Hydroxyglut_hydro"/>
</dbReference>
<organism evidence="1 2">
    <name type="scientific">Cystobacter ferrugineus</name>
    <dbReference type="NCBI Taxonomy" id="83449"/>
    <lineage>
        <taxon>Bacteria</taxon>
        <taxon>Pseudomonadati</taxon>
        <taxon>Myxococcota</taxon>
        <taxon>Myxococcia</taxon>
        <taxon>Myxococcales</taxon>
        <taxon>Cystobacterineae</taxon>
        <taxon>Archangiaceae</taxon>
        <taxon>Cystobacter</taxon>
    </lineage>
</organism>
<dbReference type="SUPFAM" id="SSF56281">
    <property type="entry name" value="Metallo-hydrolase/oxidoreductase"/>
    <property type="match status" value="1"/>
</dbReference>
<dbReference type="EMBL" id="MPIN01000012">
    <property type="protein sequence ID" value="OJH35943.1"/>
    <property type="molecule type" value="Genomic_DNA"/>
</dbReference>
<accession>A0A1L9B1A7</accession>
<dbReference type="AlphaFoldDB" id="A0A1L9B1A7"/>
<name>A0A1L9B1A7_9BACT</name>